<dbReference type="SUPFAM" id="SSF46785">
    <property type="entry name" value="Winged helix' DNA-binding domain"/>
    <property type="match status" value="1"/>
</dbReference>
<dbReference type="GO" id="GO:0045892">
    <property type="term" value="P:negative regulation of DNA-templated transcription"/>
    <property type="evidence" value="ECO:0007669"/>
    <property type="project" value="TreeGrafter"/>
</dbReference>
<evidence type="ECO:0000256" key="2">
    <source>
        <dbReference type="ARBA" id="ARBA00023125"/>
    </source>
</evidence>
<dbReference type="EMBL" id="BJVQ01000058">
    <property type="protein sequence ID" value="GEL48033.1"/>
    <property type="molecule type" value="Genomic_DNA"/>
</dbReference>
<dbReference type="EMBL" id="JACHDN010000001">
    <property type="protein sequence ID" value="MBB5473319.1"/>
    <property type="molecule type" value="Genomic_DNA"/>
</dbReference>
<dbReference type="SMART" id="SM00345">
    <property type="entry name" value="HTH_GNTR"/>
    <property type="match status" value="1"/>
</dbReference>
<dbReference type="RefSeq" id="WP_246581621.1">
    <property type="nucleotide sequence ID" value="NZ_BJVQ01000058.1"/>
</dbReference>
<keyword evidence="2" id="KW-0238">DNA-binding</keyword>
<dbReference type="InterPro" id="IPR000524">
    <property type="entry name" value="Tscrpt_reg_HTH_GntR"/>
</dbReference>
<comment type="caution">
    <text evidence="6">The sequence shown here is derived from an EMBL/GenBank/DDBJ whole genome shotgun (WGS) entry which is preliminary data.</text>
</comment>
<dbReference type="Gene3D" id="1.10.10.10">
    <property type="entry name" value="Winged helix-like DNA-binding domain superfamily/Winged helix DNA-binding domain"/>
    <property type="match status" value="1"/>
</dbReference>
<keyword evidence="3" id="KW-0804">Transcription</keyword>
<dbReference type="InterPro" id="IPR036390">
    <property type="entry name" value="WH_DNA-bd_sf"/>
</dbReference>
<evidence type="ECO:0000256" key="4">
    <source>
        <dbReference type="SAM" id="MobiDB-lite"/>
    </source>
</evidence>
<organism evidence="6 8">
    <name type="scientific">Cellulomonas hominis</name>
    <dbReference type="NCBI Taxonomy" id="156981"/>
    <lineage>
        <taxon>Bacteria</taxon>
        <taxon>Bacillati</taxon>
        <taxon>Actinomycetota</taxon>
        <taxon>Actinomycetes</taxon>
        <taxon>Micrococcales</taxon>
        <taxon>Cellulomonadaceae</taxon>
        <taxon>Cellulomonas</taxon>
    </lineage>
</organism>
<dbReference type="Proteomes" id="UP000564629">
    <property type="component" value="Unassembled WGS sequence"/>
</dbReference>
<dbReference type="CDD" id="cd07377">
    <property type="entry name" value="WHTH_GntR"/>
    <property type="match status" value="1"/>
</dbReference>
<dbReference type="AlphaFoldDB" id="A0A511FFP1"/>
<dbReference type="InterPro" id="IPR050679">
    <property type="entry name" value="Bact_HTH_transcr_reg"/>
</dbReference>
<keyword evidence="1" id="KW-0805">Transcription regulation</keyword>
<accession>A0A511FFP1</accession>
<keyword evidence="8" id="KW-1185">Reference proteome</keyword>
<proteinExistence type="predicted"/>
<evidence type="ECO:0000313" key="9">
    <source>
        <dbReference type="Proteomes" id="UP000564629"/>
    </source>
</evidence>
<name>A0A511FFP1_9CELL</name>
<dbReference type="PANTHER" id="PTHR44846:SF1">
    <property type="entry name" value="MANNOSYL-D-GLYCERATE TRANSPORT_METABOLISM SYSTEM REPRESSOR MNGR-RELATED"/>
    <property type="match status" value="1"/>
</dbReference>
<reference evidence="6 8" key="1">
    <citation type="submission" date="2019-07" db="EMBL/GenBank/DDBJ databases">
        <title>Whole genome shotgun sequence of Cellulomonas hominis NBRC 16055.</title>
        <authorList>
            <person name="Hosoyama A."/>
            <person name="Uohara A."/>
            <person name="Ohji S."/>
            <person name="Ichikawa N."/>
        </authorList>
    </citation>
    <scope>NUCLEOTIDE SEQUENCE [LARGE SCALE GENOMIC DNA]</scope>
    <source>
        <strain evidence="6 8">NBRC 16055</strain>
    </source>
</reference>
<evidence type="ECO:0000256" key="3">
    <source>
        <dbReference type="ARBA" id="ARBA00023163"/>
    </source>
</evidence>
<reference evidence="7 9" key="2">
    <citation type="submission" date="2020-08" db="EMBL/GenBank/DDBJ databases">
        <title>Sequencing the genomes of 1000 actinobacteria strains.</title>
        <authorList>
            <person name="Klenk H.-P."/>
        </authorList>
    </citation>
    <scope>NUCLEOTIDE SEQUENCE [LARGE SCALE GENOMIC DNA]</scope>
    <source>
        <strain evidence="7 9">DSM 9581</strain>
    </source>
</reference>
<gene>
    <name evidence="6" type="ORF">CHO01_31490</name>
    <name evidence="7" type="ORF">HNR08_002055</name>
</gene>
<feature type="compositionally biased region" description="Basic and acidic residues" evidence="4">
    <location>
        <begin position="251"/>
        <end position="263"/>
    </location>
</feature>
<feature type="region of interest" description="Disordered" evidence="4">
    <location>
        <begin position="250"/>
        <end position="275"/>
    </location>
</feature>
<dbReference type="Pfam" id="PF00392">
    <property type="entry name" value="GntR"/>
    <property type="match status" value="1"/>
</dbReference>
<dbReference type="InterPro" id="IPR036388">
    <property type="entry name" value="WH-like_DNA-bd_sf"/>
</dbReference>
<dbReference type="GO" id="GO:0003700">
    <property type="term" value="F:DNA-binding transcription factor activity"/>
    <property type="evidence" value="ECO:0007669"/>
    <property type="project" value="InterPro"/>
</dbReference>
<evidence type="ECO:0000313" key="7">
    <source>
        <dbReference type="EMBL" id="MBB5473319.1"/>
    </source>
</evidence>
<dbReference type="Proteomes" id="UP000321723">
    <property type="component" value="Unassembled WGS sequence"/>
</dbReference>
<dbReference type="Pfam" id="PF07702">
    <property type="entry name" value="UTRA"/>
    <property type="match status" value="1"/>
</dbReference>
<feature type="domain" description="HTH gntR-type" evidence="5">
    <location>
        <begin position="12"/>
        <end position="80"/>
    </location>
</feature>
<evidence type="ECO:0000256" key="1">
    <source>
        <dbReference type="ARBA" id="ARBA00023015"/>
    </source>
</evidence>
<evidence type="ECO:0000259" key="5">
    <source>
        <dbReference type="PROSITE" id="PS50949"/>
    </source>
</evidence>
<dbReference type="GO" id="GO:0003677">
    <property type="term" value="F:DNA binding"/>
    <property type="evidence" value="ECO:0007669"/>
    <property type="project" value="UniProtKB-KW"/>
</dbReference>
<dbReference type="SUPFAM" id="SSF64288">
    <property type="entry name" value="Chorismate lyase-like"/>
    <property type="match status" value="1"/>
</dbReference>
<sequence length="275" mass="29518">MHLDLDHTRGGVPLYLQLANALGEVIAREGLKPGDQLPSETVLAADNTLSRATVIKAYDLLVERGQVVRRQGKGSFVTPRPMARHLPELTSFSEHVHGLGLTPSSSLLGFETYAAGAPGRPASPFEDSGVVVVERLRSVDGAPVGLHRVVVREDVAEAIDLTEATAAAGSFSLYSALQRHGIELTSAEESMQAVNASPEDAELLGVEPGTALIEVIRESRDASGRLIEHVRARYLGSTYIYRISFAPSSHGENHDLTRHEAARPGRRLGAPADRL</sequence>
<protein>
    <submittedName>
        <fullName evidence="6">GntR family transcriptional regulator</fullName>
    </submittedName>
</protein>
<dbReference type="Gene3D" id="3.40.1410.10">
    <property type="entry name" value="Chorismate lyase-like"/>
    <property type="match status" value="1"/>
</dbReference>
<dbReference type="PROSITE" id="PS50949">
    <property type="entry name" value="HTH_GNTR"/>
    <property type="match status" value="1"/>
</dbReference>
<dbReference type="InterPro" id="IPR011663">
    <property type="entry name" value="UTRA"/>
</dbReference>
<evidence type="ECO:0000313" key="8">
    <source>
        <dbReference type="Proteomes" id="UP000321723"/>
    </source>
</evidence>
<dbReference type="InterPro" id="IPR028978">
    <property type="entry name" value="Chorismate_lyase_/UTRA_dom_sf"/>
</dbReference>
<dbReference type="SMART" id="SM00866">
    <property type="entry name" value="UTRA"/>
    <property type="match status" value="1"/>
</dbReference>
<dbReference type="PANTHER" id="PTHR44846">
    <property type="entry name" value="MANNOSYL-D-GLYCERATE TRANSPORT/METABOLISM SYSTEM REPRESSOR MNGR-RELATED"/>
    <property type="match status" value="1"/>
</dbReference>
<evidence type="ECO:0000313" key="6">
    <source>
        <dbReference type="EMBL" id="GEL48033.1"/>
    </source>
</evidence>